<dbReference type="Proteomes" id="UP001214898">
    <property type="component" value="Chromosome"/>
</dbReference>
<dbReference type="Proteomes" id="UP000032247">
    <property type="component" value="Unassembled WGS sequence"/>
</dbReference>
<reference evidence="1 3" key="1">
    <citation type="submission" date="2014-12" db="EMBL/GenBank/DDBJ databases">
        <title>Comparative genome analysis of Bacillus coagulans HM-08, Clostridium butyricum HM-68, Bacillus subtilis HM-66 and Bacillus licheniformis BL-09.</title>
        <authorList>
            <person name="Zhang H."/>
        </authorList>
    </citation>
    <scope>NUCLEOTIDE SEQUENCE [LARGE SCALE GENOMIC DNA]</scope>
    <source>
        <strain evidence="1 3">HM-66</strain>
    </source>
</reference>
<gene>
    <name evidence="2" type="ORF">P5633_14840</name>
    <name evidence="1" type="ORF">SC09_Contig19orf01345</name>
</gene>
<dbReference type="PATRIC" id="fig|1423.173.peg.1661"/>
<dbReference type="EMBL" id="JXBC01000002">
    <property type="protein sequence ID" value="KIU12780.1"/>
    <property type="molecule type" value="Genomic_DNA"/>
</dbReference>
<reference evidence="2" key="2">
    <citation type="submission" date="2023-03" db="EMBL/GenBank/DDBJ databases">
        <title>Complete genome sequences of 52 Bacillus and Priestia strains isolated from West-African fermentations and 26 reference strains from the DSMZ collection.</title>
        <authorList>
            <person name="Wiedenbein E.S."/>
            <person name="Canoy T.S."/>
            <person name="Hui Y."/>
            <person name="Parkouda C."/>
            <person name="Dawende C."/>
            <person name="Ametefe E."/>
            <person name="Jespersen L."/>
            <person name="Nielsen D.S."/>
        </authorList>
    </citation>
    <scope>NUCLEOTIDE SEQUENCE</scope>
    <source>
        <strain evidence="2">PRO56</strain>
    </source>
</reference>
<organism evidence="1 3">
    <name type="scientific">Bacillus subtilis</name>
    <dbReference type="NCBI Taxonomy" id="1423"/>
    <lineage>
        <taxon>Bacteria</taxon>
        <taxon>Bacillati</taxon>
        <taxon>Bacillota</taxon>
        <taxon>Bacilli</taxon>
        <taxon>Bacillales</taxon>
        <taxon>Bacillaceae</taxon>
        <taxon>Bacillus</taxon>
    </lineage>
</organism>
<evidence type="ECO:0000313" key="3">
    <source>
        <dbReference type="Proteomes" id="UP000032247"/>
    </source>
</evidence>
<name>A0A0D1KVK6_BACIU</name>
<proteinExistence type="predicted"/>
<sequence>MKLERIYFKESPIAHGQMTIDIEVKYNALNQKKLLEDLMCLDNFQFRIHKHLTI</sequence>
<evidence type="ECO:0000313" key="2">
    <source>
        <dbReference type="EMBL" id="WEY83639.1"/>
    </source>
</evidence>
<protein>
    <submittedName>
        <fullName evidence="1">Uncharacterized protein</fullName>
    </submittedName>
</protein>
<evidence type="ECO:0000313" key="1">
    <source>
        <dbReference type="EMBL" id="KIU12780.1"/>
    </source>
</evidence>
<dbReference type="AlphaFoldDB" id="A0A0D1KVK6"/>
<dbReference type="EMBL" id="CP120576">
    <property type="protein sequence ID" value="WEY83639.1"/>
    <property type="molecule type" value="Genomic_DNA"/>
</dbReference>
<accession>A0A0D1KVK6</accession>